<comment type="cofactor">
    <cofactor evidence="2">
        <name>Mg(2+)</name>
        <dbReference type="ChEBI" id="CHEBI:18420"/>
    </cofactor>
    <text evidence="2">Binds 2 magnesium ions per subunit.</text>
</comment>
<sequence length="259" mass="29105">MLFEGHSVPSHVGIIMDGNGRWAQLHGLPRIRGHHEGAKAVRKVVRAARRIGVRILTLYAFSEQNWARPLGEIEILMRLLHDFLISEREELLQNGIRLHAIGNLSRLPADVRSVLEPLCRESAGNQEMLLTLALSYGGREEIVSAAKSIVHAVMEGKMRVEDINTEVFQKHVPSLMMGDPDLIIRTSGEYRISNFLLYGLAYAELYFADVLWPDFSEDDFYAAIRSFQSRERRFGVAGHAEPPAGEGQERTIAPKHIAS</sequence>
<feature type="binding site" evidence="2">
    <location>
        <position position="22"/>
    </location>
    <ligand>
        <name>substrate</name>
    </ligand>
</feature>
<dbReference type="PANTHER" id="PTHR10291:SF0">
    <property type="entry name" value="DEHYDRODOLICHYL DIPHOSPHATE SYNTHASE 2"/>
    <property type="match status" value="1"/>
</dbReference>
<dbReference type="Proteomes" id="UP000185544">
    <property type="component" value="Chromosome"/>
</dbReference>
<feature type="binding site" evidence="2">
    <location>
        <position position="17"/>
    </location>
    <ligand>
        <name>Mg(2+)</name>
        <dbReference type="ChEBI" id="CHEBI:18420"/>
    </ligand>
</feature>
<evidence type="ECO:0000256" key="1">
    <source>
        <dbReference type="ARBA" id="ARBA00022679"/>
    </source>
</evidence>
<feature type="region of interest" description="Disordered" evidence="3">
    <location>
        <begin position="237"/>
        <end position="259"/>
    </location>
</feature>
<dbReference type="HAMAP" id="MF_01139">
    <property type="entry name" value="ISPT"/>
    <property type="match status" value="1"/>
</dbReference>
<dbReference type="GO" id="GO:0045547">
    <property type="term" value="F:ditrans,polycis-polyprenyl diphosphate synthase [(2E,6E)-farnesyl diphosphate specific] activity"/>
    <property type="evidence" value="ECO:0007669"/>
    <property type="project" value="TreeGrafter"/>
</dbReference>
<feature type="binding site" evidence="2">
    <location>
        <position position="66"/>
    </location>
    <ligand>
        <name>substrate</name>
    </ligand>
</feature>
<keyword evidence="5" id="KW-1185">Reference proteome</keyword>
<dbReference type="Pfam" id="PF01255">
    <property type="entry name" value="Prenyltransf"/>
    <property type="match status" value="1"/>
</dbReference>
<feature type="binding site" evidence="2">
    <location>
        <begin position="18"/>
        <end position="21"/>
    </location>
    <ligand>
        <name>substrate</name>
    </ligand>
</feature>
<keyword evidence="2" id="KW-0460">Magnesium</keyword>
<feature type="active site" description="Proton acceptor" evidence="2">
    <location>
        <position position="65"/>
    </location>
</feature>
<feature type="binding site" evidence="2">
    <location>
        <position position="185"/>
    </location>
    <ligand>
        <name>substrate</name>
    </ligand>
</feature>
<dbReference type="STRING" id="1882918.BCY86_07065"/>
<protein>
    <recommendedName>
        <fullName evidence="2">Isoprenyl transferase</fullName>
        <ecNumber evidence="2">2.5.1.-</ecNumber>
    </recommendedName>
</protein>
<dbReference type="PANTHER" id="PTHR10291">
    <property type="entry name" value="DEHYDRODOLICHYL DIPHOSPHATE SYNTHASE FAMILY MEMBER"/>
    <property type="match status" value="1"/>
</dbReference>
<name>A0A1L6MXX8_9BACT</name>
<feature type="binding site" evidence="2">
    <location>
        <position position="68"/>
    </location>
    <ligand>
        <name>substrate</name>
    </ligand>
</feature>
<dbReference type="GO" id="GO:0016094">
    <property type="term" value="P:polyprenol biosynthetic process"/>
    <property type="evidence" value="ECO:0007669"/>
    <property type="project" value="TreeGrafter"/>
</dbReference>
<feature type="active site" evidence="2">
    <location>
        <position position="17"/>
    </location>
</feature>
<dbReference type="FunFam" id="3.40.1180.10:FF:000001">
    <property type="entry name" value="(2E,6E)-farnesyl-diphosphate-specific ditrans,polycis-undecaprenyl-diphosphate synthase"/>
    <property type="match status" value="1"/>
</dbReference>
<dbReference type="GO" id="GO:0000287">
    <property type="term" value="F:magnesium ion binding"/>
    <property type="evidence" value="ECO:0007669"/>
    <property type="project" value="UniProtKB-UniRule"/>
</dbReference>
<comment type="function">
    <text evidence="2">Catalyzes the condensation of isopentenyl diphosphate (IPP) with allylic pyrophosphates generating different type of terpenoids.</text>
</comment>
<evidence type="ECO:0000313" key="5">
    <source>
        <dbReference type="Proteomes" id="UP000185544"/>
    </source>
</evidence>
<dbReference type="InterPro" id="IPR018520">
    <property type="entry name" value="UPP_synth-like_CS"/>
</dbReference>
<evidence type="ECO:0000313" key="4">
    <source>
        <dbReference type="EMBL" id="APS00461.1"/>
    </source>
</evidence>
<feature type="binding site" evidence="2">
    <location>
        <position position="30"/>
    </location>
    <ligand>
        <name>substrate</name>
    </ligand>
</feature>
<comment type="caution">
    <text evidence="2">Lacks conserved residue(s) required for the propagation of feature annotation.</text>
</comment>
<dbReference type="EC" id="2.5.1.-" evidence="2"/>
<keyword evidence="1 2" id="KW-0808">Transferase</keyword>
<dbReference type="RefSeq" id="WP_075277128.1">
    <property type="nucleotide sequence ID" value="NZ_CP016908.1"/>
</dbReference>
<dbReference type="InterPro" id="IPR001441">
    <property type="entry name" value="UPP_synth-like"/>
</dbReference>
<dbReference type="PROSITE" id="PS01066">
    <property type="entry name" value="UPP_SYNTHASE"/>
    <property type="match status" value="1"/>
</dbReference>
<feature type="binding site" evidence="2">
    <location>
        <position position="34"/>
    </location>
    <ligand>
        <name>substrate</name>
    </ligand>
</feature>
<dbReference type="OrthoDB" id="4191603at2"/>
<accession>A0A1L6MXX8</accession>
<gene>
    <name evidence="4" type="ORF">BCY86_07065</name>
</gene>
<dbReference type="KEGG" id="pabo:BCY86_07065"/>
<dbReference type="SUPFAM" id="SSF64005">
    <property type="entry name" value="Undecaprenyl diphosphate synthase"/>
    <property type="match status" value="1"/>
</dbReference>
<keyword evidence="2" id="KW-0479">Metal-binding</keyword>
<feature type="binding site" evidence="2">
    <location>
        <begin position="191"/>
        <end position="193"/>
    </location>
    <ligand>
        <name>substrate</name>
    </ligand>
</feature>
<feature type="binding site" evidence="2">
    <location>
        <position position="204"/>
    </location>
    <ligand>
        <name>Mg(2+)</name>
        <dbReference type="ChEBI" id="CHEBI:18420"/>
    </ligand>
</feature>
<dbReference type="EMBL" id="CP016908">
    <property type="protein sequence ID" value="APS00461.1"/>
    <property type="molecule type" value="Genomic_DNA"/>
</dbReference>
<dbReference type="Gene3D" id="3.40.1180.10">
    <property type="entry name" value="Decaprenyl diphosphate synthase-like"/>
    <property type="match status" value="1"/>
</dbReference>
<dbReference type="CDD" id="cd00475">
    <property type="entry name" value="Cis_IPPS"/>
    <property type="match status" value="1"/>
</dbReference>
<organism evidence="4 5">
    <name type="scientific">Pajaroellobacter abortibovis</name>
    <dbReference type="NCBI Taxonomy" id="1882918"/>
    <lineage>
        <taxon>Bacteria</taxon>
        <taxon>Pseudomonadati</taxon>
        <taxon>Myxococcota</taxon>
        <taxon>Polyangia</taxon>
        <taxon>Polyangiales</taxon>
        <taxon>Polyangiaceae</taxon>
    </lineage>
</organism>
<reference evidence="4 5" key="1">
    <citation type="submission" date="2016-08" db="EMBL/GenBank/DDBJ databases">
        <title>Identification and validation of antigenic proteins from Pajaroellobacter abortibovis using de-novo genome sequence assembly and reverse vaccinology.</title>
        <authorList>
            <person name="Welly B.T."/>
            <person name="Miller M.R."/>
            <person name="Stott J.L."/>
            <person name="Blanchard M.T."/>
            <person name="Islas-Trejo A.D."/>
            <person name="O'Rourke S.M."/>
            <person name="Young A.E."/>
            <person name="Medrano J.F."/>
            <person name="Van Eenennaam A.L."/>
        </authorList>
    </citation>
    <scope>NUCLEOTIDE SEQUENCE [LARGE SCALE GENOMIC DNA]</scope>
    <source>
        <strain evidence="4 5">BTF92-0548A/99-0131</strain>
    </source>
</reference>
<dbReference type="InterPro" id="IPR036424">
    <property type="entry name" value="UPP_synth-like_sf"/>
</dbReference>
<comment type="similarity">
    <text evidence="2">Belongs to the UPP synthase family.</text>
</comment>
<evidence type="ECO:0000256" key="3">
    <source>
        <dbReference type="SAM" id="MobiDB-lite"/>
    </source>
</evidence>
<proteinExistence type="inferred from homology"/>
<dbReference type="NCBIfam" id="TIGR00055">
    <property type="entry name" value="uppS"/>
    <property type="match status" value="1"/>
</dbReference>
<dbReference type="AlphaFoldDB" id="A0A1L6MXX8"/>
<evidence type="ECO:0000256" key="2">
    <source>
        <dbReference type="HAMAP-Rule" id="MF_01139"/>
    </source>
</evidence>
<comment type="subunit">
    <text evidence="2">Homodimer.</text>
</comment>